<dbReference type="InterPro" id="IPR027417">
    <property type="entry name" value="P-loop_NTPase"/>
</dbReference>
<dbReference type="InterPro" id="IPR002586">
    <property type="entry name" value="CobQ/CobB/MinD/ParA_Nub-bd_dom"/>
</dbReference>
<reference evidence="2 3" key="1">
    <citation type="submission" date="2021-03" db="EMBL/GenBank/DDBJ databases">
        <title>Genomic Encyclopedia of Type Strains, Phase IV (KMG-IV): sequencing the most valuable type-strain genomes for metagenomic binning, comparative biology and taxonomic classification.</title>
        <authorList>
            <person name="Goeker M."/>
        </authorList>
    </citation>
    <scope>NUCLEOTIDE SEQUENCE [LARGE SCALE GENOMIC DNA]</scope>
    <source>
        <strain evidence="2 3">DSM 26427</strain>
    </source>
</reference>
<keyword evidence="3" id="KW-1185">Reference proteome</keyword>
<sequence length="269" mass="28725">MTVISIANAKGGAGKTTVALLLAMEFAQKGEKVVLFDCDPLAFAAKWHRLPGAVDAIYVVTGITFANLGGNLRAQQDQATHIIIDLSGARDALIALAAGLSDLVLIPVQGCAMDAQGAAHVLDLIGQVESNARSHINHAVVLTRVSSFVTTRALRSVKALLASRNIALLDTPIIERSAYRDMFEHGGTLYTIDEARVSNLAKAQRNMQSLALEVQRLVAAPAHPQSSGPFARMCQRAPADVPLSQKAFEHPLTPRPAQAFQLDTVHADR</sequence>
<evidence type="ECO:0000313" key="2">
    <source>
        <dbReference type="EMBL" id="MBP1857474.1"/>
    </source>
</evidence>
<feature type="domain" description="CobQ/CobB/MinD/ParA nucleotide binding" evidence="1">
    <location>
        <begin position="4"/>
        <end position="181"/>
    </location>
</feature>
<dbReference type="Proteomes" id="UP000823786">
    <property type="component" value="Unassembled WGS sequence"/>
</dbReference>
<evidence type="ECO:0000313" key="3">
    <source>
        <dbReference type="Proteomes" id="UP000823786"/>
    </source>
</evidence>
<comment type="caution">
    <text evidence="2">The sequence shown here is derived from an EMBL/GenBank/DDBJ whole genome shotgun (WGS) entry which is preliminary data.</text>
</comment>
<name>A0ABS4EHP9_9HYPH</name>
<gene>
    <name evidence="2" type="ORF">J2Z75_000954</name>
</gene>
<accession>A0ABS4EHP9</accession>
<evidence type="ECO:0000259" key="1">
    <source>
        <dbReference type="Pfam" id="PF01656"/>
    </source>
</evidence>
<organism evidence="2 3">
    <name type="scientific">Rhizobium herbae</name>
    <dbReference type="NCBI Taxonomy" id="508661"/>
    <lineage>
        <taxon>Bacteria</taxon>
        <taxon>Pseudomonadati</taxon>
        <taxon>Pseudomonadota</taxon>
        <taxon>Alphaproteobacteria</taxon>
        <taxon>Hyphomicrobiales</taxon>
        <taxon>Rhizobiaceae</taxon>
        <taxon>Rhizobium/Agrobacterium group</taxon>
        <taxon>Rhizobium</taxon>
    </lineage>
</organism>
<dbReference type="RefSeq" id="WP_209848358.1">
    <property type="nucleotide sequence ID" value="NZ_JAGGJV010000001.1"/>
</dbReference>
<dbReference type="CDD" id="cd02042">
    <property type="entry name" value="ParAB_family"/>
    <property type="match status" value="1"/>
</dbReference>
<dbReference type="PANTHER" id="PTHR13696:SF96">
    <property type="entry name" value="COBQ_COBB_MIND_PARA NUCLEOTIDE BINDING DOMAIN-CONTAINING PROTEIN"/>
    <property type="match status" value="1"/>
</dbReference>
<dbReference type="SUPFAM" id="SSF52540">
    <property type="entry name" value="P-loop containing nucleoside triphosphate hydrolases"/>
    <property type="match status" value="1"/>
</dbReference>
<dbReference type="InterPro" id="IPR050678">
    <property type="entry name" value="DNA_Partitioning_ATPase"/>
</dbReference>
<dbReference type="Pfam" id="PF01656">
    <property type="entry name" value="CbiA"/>
    <property type="match status" value="1"/>
</dbReference>
<dbReference type="EMBL" id="JAGGJV010000001">
    <property type="protein sequence ID" value="MBP1857474.1"/>
    <property type="molecule type" value="Genomic_DNA"/>
</dbReference>
<dbReference type="Gene3D" id="3.40.50.300">
    <property type="entry name" value="P-loop containing nucleotide triphosphate hydrolases"/>
    <property type="match status" value="1"/>
</dbReference>
<dbReference type="PANTHER" id="PTHR13696">
    <property type="entry name" value="P-LOOP CONTAINING NUCLEOSIDE TRIPHOSPHATE HYDROLASE"/>
    <property type="match status" value="1"/>
</dbReference>
<proteinExistence type="predicted"/>
<protein>
    <submittedName>
        <fullName evidence="2">Chromosome partitioning protein</fullName>
    </submittedName>
</protein>